<accession>A0A6J0P5J4</accession>
<dbReference type="InterPro" id="IPR038944">
    <property type="entry name" value="OEP7-like"/>
</dbReference>
<name>A0A6J0P5J4_RAPSA</name>
<proteinExistence type="predicted"/>
<dbReference type="RefSeq" id="XP_018492312.1">
    <property type="nucleotide sequence ID" value="XM_018636810.2"/>
</dbReference>
<feature type="compositionally biased region" description="Basic and acidic residues" evidence="1">
    <location>
        <begin position="1"/>
        <end position="16"/>
    </location>
</feature>
<reference evidence="3" key="2">
    <citation type="submission" date="2025-08" db="UniProtKB">
        <authorList>
            <consortium name="RefSeq"/>
        </authorList>
    </citation>
    <scope>IDENTIFICATION</scope>
    <source>
        <tissue evidence="3">Leaf</tissue>
    </source>
</reference>
<dbReference type="KEGG" id="rsz:108862621"/>
<sequence length="94" mass="9585">MDKAPEIHFPKLEKPSGKKQTTTVVVGALAVAWLAVEFVLKPLLSKLNSSKDKSVSEDATAPPAADADTAPPASDDATAPPATDDATAPSTSDA</sequence>
<dbReference type="GO" id="GO:0009707">
    <property type="term" value="C:chloroplast outer membrane"/>
    <property type="evidence" value="ECO:0007669"/>
    <property type="project" value="TreeGrafter"/>
</dbReference>
<protein>
    <submittedName>
        <fullName evidence="3">Uncharacterized protein LOC108862621</fullName>
    </submittedName>
</protein>
<reference evidence="2" key="1">
    <citation type="journal article" date="2019" name="Database">
        <title>The radish genome database (RadishGD): an integrated information resource for radish genomics.</title>
        <authorList>
            <person name="Yu H.J."/>
            <person name="Baek S."/>
            <person name="Lee Y.J."/>
            <person name="Cho A."/>
            <person name="Mun J.H."/>
        </authorList>
    </citation>
    <scope>NUCLEOTIDE SEQUENCE [LARGE SCALE GENOMIC DNA]</scope>
    <source>
        <strain evidence="2">cv. WK10039</strain>
    </source>
</reference>
<dbReference type="PANTHER" id="PTHR33982">
    <property type="entry name" value="OUTER ENVELOPE MEMBRANE PROTEIN 7-RELATED"/>
    <property type="match status" value="1"/>
</dbReference>
<dbReference type="Proteomes" id="UP000504610">
    <property type="component" value="Chromosome 5"/>
</dbReference>
<feature type="compositionally biased region" description="Low complexity" evidence="1">
    <location>
        <begin position="58"/>
        <end position="94"/>
    </location>
</feature>
<gene>
    <name evidence="3" type="primary">LOC108862621</name>
</gene>
<organism evidence="2 3">
    <name type="scientific">Raphanus sativus</name>
    <name type="common">Radish</name>
    <name type="synonym">Raphanus raphanistrum var. sativus</name>
    <dbReference type="NCBI Taxonomy" id="3726"/>
    <lineage>
        <taxon>Eukaryota</taxon>
        <taxon>Viridiplantae</taxon>
        <taxon>Streptophyta</taxon>
        <taxon>Embryophyta</taxon>
        <taxon>Tracheophyta</taxon>
        <taxon>Spermatophyta</taxon>
        <taxon>Magnoliopsida</taxon>
        <taxon>eudicotyledons</taxon>
        <taxon>Gunneridae</taxon>
        <taxon>Pentapetalae</taxon>
        <taxon>rosids</taxon>
        <taxon>malvids</taxon>
        <taxon>Brassicales</taxon>
        <taxon>Brassicaceae</taxon>
        <taxon>Brassiceae</taxon>
        <taxon>Raphanus</taxon>
    </lineage>
</organism>
<feature type="region of interest" description="Disordered" evidence="1">
    <location>
        <begin position="48"/>
        <end position="94"/>
    </location>
</feature>
<dbReference type="AlphaFoldDB" id="A0A6J0P5J4"/>
<dbReference type="GeneID" id="108862621"/>
<evidence type="ECO:0000313" key="2">
    <source>
        <dbReference type="Proteomes" id="UP000504610"/>
    </source>
</evidence>
<evidence type="ECO:0000313" key="3">
    <source>
        <dbReference type="RefSeq" id="XP_018492312.1"/>
    </source>
</evidence>
<evidence type="ECO:0000256" key="1">
    <source>
        <dbReference type="SAM" id="MobiDB-lite"/>
    </source>
</evidence>
<keyword evidence="2" id="KW-1185">Reference proteome</keyword>
<feature type="region of interest" description="Disordered" evidence="1">
    <location>
        <begin position="1"/>
        <end position="21"/>
    </location>
</feature>
<dbReference type="PANTHER" id="PTHR33982:SF6">
    <property type="entry name" value="OUTER ENVELOPE MEMBRANE PROTEIN 7"/>
    <property type="match status" value="1"/>
</dbReference>